<gene>
    <name evidence="3" type="ORF">CWB98_16955</name>
    <name evidence="2" type="ORF">CWB99_23420</name>
</gene>
<dbReference type="Proteomes" id="UP000306719">
    <property type="component" value="Unassembled WGS sequence"/>
</dbReference>
<reference evidence="4 5" key="1">
    <citation type="submission" date="2018-01" db="EMBL/GenBank/DDBJ databases">
        <authorList>
            <person name="Paulsen S."/>
            <person name="Gram L.K."/>
        </authorList>
    </citation>
    <scope>NUCLEOTIDE SEQUENCE [LARGE SCALE GENOMIC DNA]</scope>
    <source>
        <strain evidence="3 4">S2599</strain>
        <strain evidence="2 5">S2676</strain>
    </source>
</reference>
<keyword evidence="1" id="KW-0472">Membrane</keyword>
<evidence type="ECO:0000313" key="5">
    <source>
        <dbReference type="Proteomes" id="UP000310249"/>
    </source>
</evidence>
<protein>
    <recommendedName>
        <fullName evidence="6">3-phosphoshikimate 1-carboxyvinyltransferase</fullName>
    </recommendedName>
</protein>
<organism evidence="3 4">
    <name type="scientific">Pseudoalteromonas rubra</name>
    <dbReference type="NCBI Taxonomy" id="43658"/>
    <lineage>
        <taxon>Bacteria</taxon>
        <taxon>Pseudomonadati</taxon>
        <taxon>Pseudomonadota</taxon>
        <taxon>Gammaproteobacteria</taxon>
        <taxon>Alteromonadales</taxon>
        <taxon>Pseudoalteromonadaceae</taxon>
        <taxon>Pseudoalteromonas</taxon>
    </lineage>
</organism>
<feature type="transmembrane region" description="Helical" evidence="1">
    <location>
        <begin position="86"/>
        <end position="112"/>
    </location>
</feature>
<reference evidence="3" key="3">
    <citation type="submission" date="2019-09" db="EMBL/GenBank/DDBJ databases">
        <title>Co-occurence of chitin degradation, pigmentation and bioactivity in marine Pseudoalteromonas.</title>
        <authorList>
            <person name="Sonnenschein E.C."/>
            <person name="Bech P.K."/>
        </authorList>
    </citation>
    <scope>NUCLEOTIDE SEQUENCE</scope>
    <source>
        <strain evidence="3">S2599</strain>
        <strain evidence="5">S2676</strain>
    </source>
</reference>
<dbReference type="OrthoDB" id="6264467at2"/>
<evidence type="ECO:0008006" key="6">
    <source>
        <dbReference type="Google" id="ProtNLM"/>
    </source>
</evidence>
<comment type="caution">
    <text evidence="3">The sequence shown here is derived from an EMBL/GenBank/DDBJ whole genome shotgun (WGS) entry which is preliminary data.</text>
</comment>
<evidence type="ECO:0000313" key="2">
    <source>
        <dbReference type="EMBL" id="TMP23333.1"/>
    </source>
</evidence>
<name>A0A5S3WWW9_9GAMM</name>
<proteinExistence type="predicted"/>
<dbReference type="RefSeq" id="WP_138545901.1">
    <property type="nucleotide sequence ID" value="NZ_PNCH01000095.1"/>
</dbReference>
<reference evidence="4" key="2">
    <citation type="submission" date="2019-06" db="EMBL/GenBank/DDBJ databases">
        <title>Co-occurence of chitin degradation, pigmentation and bioactivity in marine Pseudoalteromonas.</title>
        <authorList>
            <person name="Sonnenschein E.C."/>
            <person name="Bech P.K."/>
        </authorList>
    </citation>
    <scope>NUCLEOTIDE SEQUENCE [LARGE SCALE GENOMIC DNA]</scope>
    <source>
        <strain evidence="4">S2599</strain>
        <strain evidence="2">S2676</strain>
    </source>
</reference>
<keyword evidence="1" id="KW-1133">Transmembrane helix</keyword>
<dbReference type="AlphaFoldDB" id="A0A5S3WWW9"/>
<sequence>MTVNKSDQRHAHVKQLLGKMDPEVAASFTYKQRKALQKAINTRDWNNHKIDFRPTLALPFLPWSFYFVFLGGVNKRRLSHTERVTAAIMFLITLLVVAMILLGIILVVLYLLKSWLGIDIFANESLGLWDQFKELFL</sequence>
<feature type="transmembrane region" description="Helical" evidence="1">
    <location>
        <begin position="56"/>
        <end position="74"/>
    </location>
</feature>
<dbReference type="Proteomes" id="UP000310249">
    <property type="component" value="Unassembled WGS sequence"/>
</dbReference>
<keyword evidence="1" id="KW-0812">Transmembrane</keyword>
<dbReference type="EMBL" id="PNCI01000099">
    <property type="protein sequence ID" value="TMP23333.1"/>
    <property type="molecule type" value="Genomic_DNA"/>
</dbReference>
<evidence type="ECO:0000256" key="1">
    <source>
        <dbReference type="SAM" id="Phobius"/>
    </source>
</evidence>
<evidence type="ECO:0000313" key="3">
    <source>
        <dbReference type="EMBL" id="TMP35007.1"/>
    </source>
</evidence>
<dbReference type="EMBL" id="PNCJ01000026">
    <property type="protein sequence ID" value="TMP35007.1"/>
    <property type="molecule type" value="Genomic_DNA"/>
</dbReference>
<accession>A0A5S3WWW9</accession>
<evidence type="ECO:0000313" key="4">
    <source>
        <dbReference type="Proteomes" id="UP000306719"/>
    </source>
</evidence>